<reference evidence="3" key="1">
    <citation type="submission" date="2013-06" db="EMBL/GenBank/DDBJ databases">
        <authorList>
            <person name="Zhao Q."/>
        </authorList>
    </citation>
    <scope>NUCLEOTIDE SEQUENCE</scope>
    <source>
        <strain evidence="3">cv. W1943</strain>
    </source>
</reference>
<feature type="region of interest" description="Disordered" evidence="1">
    <location>
        <begin position="79"/>
        <end position="107"/>
    </location>
</feature>
<evidence type="ECO:0000256" key="1">
    <source>
        <dbReference type="SAM" id="MobiDB-lite"/>
    </source>
</evidence>
<protein>
    <submittedName>
        <fullName evidence="2">Uncharacterized protein</fullName>
    </submittedName>
</protein>
<dbReference type="Proteomes" id="UP000008022">
    <property type="component" value="Unassembled WGS sequence"/>
</dbReference>
<organism evidence="2 3">
    <name type="scientific">Oryza rufipogon</name>
    <name type="common">Brownbeard rice</name>
    <name type="synonym">Asian wild rice</name>
    <dbReference type="NCBI Taxonomy" id="4529"/>
    <lineage>
        <taxon>Eukaryota</taxon>
        <taxon>Viridiplantae</taxon>
        <taxon>Streptophyta</taxon>
        <taxon>Embryophyta</taxon>
        <taxon>Tracheophyta</taxon>
        <taxon>Spermatophyta</taxon>
        <taxon>Magnoliopsida</taxon>
        <taxon>Liliopsida</taxon>
        <taxon>Poales</taxon>
        <taxon>Poaceae</taxon>
        <taxon>BOP clade</taxon>
        <taxon>Oryzoideae</taxon>
        <taxon>Oryzeae</taxon>
        <taxon>Oryzinae</taxon>
        <taxon>Oryza</taxon>
    </lineage>
</organism>
<feature type="compositionally biased region" description="Pro residues" evidence="1">
    <location>
        <begin position="86"/>
        <end position="95"/>
    </location>
</feature>
<reference evidence="2" key="2">
    <citation type="submission" date="2015-06" db="UniProtKB">
        <authorList>
            <consortium name="EnsemblPlants"/>
        </authorList>
    </citation>
    <scope>IDENTIFICATION</scope>
</reference>
<dbReference type="AlphaFoldDB" id="A0A0E0NKG8"/>
<feature type="region of interest" description="Disordered" evidence="1">
    <location>
        <begin position="1"/>
        <end position="66"/>
    </location>
</feature>
<accession>A0A0E0NKG8</accession>
<proteinExistence type="predicted"/>
<dbReference type="Gramene" id="ORUFI02G32830.1">
    <property type="protein sequence ID" value="ORUFI02G32830.1"/>
    <property type="gene ID" value="ORUFI02G32830"/>
</dbReference>
<keyword evidence="3" id="KW-1185">Reference proteome</keyword>
<evidence type="ECO:0000313" key="2">
    <source>
        <dbReference type="EnsemblPlants" id="ORUFI02G32830.1"/>
    </source>
</evidence>
<evidence type="ECO:0000313" key="3">
    <source>
        <dbReference type="Proteomes" id="UP000008022"/>
    </source>
</evidence>
<dbReference type="EnsemblPlants" id="ORUFI02G32830.1">
    <property type="protein sequence ID" value="ORUFI02G32830.1"/>
    <property type="gene ID" value="ORUFI02G32830"/>
</dbReference>
<sequence length="156" mass="16700">MGGGSSVHGRLPCHRPPRLQAHQRQRHHLHRAVSGDVERANAADGARGVDGAGADRGRPDGAHLGGVRRARRHGLWCCGGPRVDAPRPPRLPHLPPQRGNRHREDGTHRGRLGHLLLGDSISAGGGAVAAVPAPAVTHAERRLHVGQNHLRNHRGR</sequence>
<name>A0A0E0NKG8_ORYRU</name>
<dbReference type="HOGENOM" id="CLU_1689575_0_0_1"/>
<feature type="compositionally biased region" description="Basic residues" evidence="1">
    <location>
        <begin position="11"/>
        <end position="31"/>
    </location>
</feature>